<comment type="caution">
    <text evidence="1">The sequence shown here is derived from an EMBL/GenBank/DDBJ whole genome shotgun (WGS) entry which is preliminary data.</text>
</comment>
<keyword evidence="2" id="KW-1185">Reference proteome</keyword>
<accession>A0ABR2HCD6</accession>
<dbReference type="EMBL" id="JAPFFF010000033">
    <property type="protein sequence ID" value="KAK8844366.1"/>
    <property type="molecule type" value="Genomic_DNA"/>
</dbReference>
<dbReference type="InterPro" id="IPR036770">
    <property type="entry name" value="Ankyrin_rpt-contain_sf"/>
</dbReference>
<dbReference type="SUPFAM" id="SSF48403">
    <property type="entry name" value="Ankyrin repeat"/>
    <property type="match status" value="1"/>
</dbReference>
<evidence type="ECO:0008006" key="3">
    <source>
        <dbReference type="Google" id="ProtNLM"/>
    </source>
</evidence>
<protein>
    <recommendedName>
        <fullName evidence="3">DUF3447 domain-containing protein</fullName>
    </recommendedName>
</protein>
<dbReference type="PANTHER" id="PTHR24159:SF5">
    <property type="entry name" value="ANK_REP_REGION DOMAIN-CONTAINING PROTEIN"/>
    <property type="match status" value="1"/>
</dbReference>
<organism evidence="1 2">
    <name type="scientific">Tritrichomonas musculus</name>
    <dbReference type="NCBI Taxonomy" id="1915356"/>
    <lineage>
        <taxon>Eukaryota</taxon>
        <taxon>Metamonada</taxon>
        <taxon>Parabasalia</taxon>
        <taxon>Tritrichomonadida</taxon>
        <taxon>Tritrichomonadidae</taxon>
        <taxon>Tritrichomonas</taxon>
    </lineage>
</organism>
<evidence type="ECO:0000313" key="2">
    <source>
        <dbReference type="Proteomes" id="UP001470230"/>
    </source>
</evidence>
<name>A0ABR2HCD6_9EUKA</name>
<dbReference type="Proteomes" id="UP001470230">
    <property type="component" value="Unassembled WGS sequence"/>
</dbReference>
<dbReference type="PANTHER" id="PTHR24159">
    <property type="match status" value="1"/>
</dbReference>
<gene>
    <name evidence="1" type="ORF">M9Y10_024583</name>
</gene>
<sequence>MVTFILFINKMTNIQKYLGIMQNIQHHFLEYIENQDNKEENYQNLIQFINDNVIHKDKHEFKSILYLISKISNNHYRSQDFFSKIIQILRYLKSDITKNFSNFEVFNIFKKSKAILLFLIKEKIIEINQKIANKMTNYKYRSAKYPQFFYKEIQPFFNDKNFEIPENFEENRKIGENEDYICKLIREDLIEEFIIYVNKTTYSLKNSIKPSIFETNLLLIQNKTSLIEYAAFFGSIQIFKYLFMNGVELTPSLWIYAIHSQNEELIHLLEEKNVQPKFKSFEKCLEEAIKCHHNNVANYIQNNFFQDDKNSFSDQFTVCLKYYNFAFISKSLITELSLFDLIQYDYYTLVELILKERDNETDINQHLV</sequence>
<proteinExistence type="predicted"/>
<evidence type="ECO:0000313" key="1">
    <source>
        <dbReference type="EMBL" id="KAK8844366.1"/>
    </source>
</evidence>
<reference evidence="1 2" key="1">
    <citation type="submission" date="2024-04" db="EMBL/GenBank/DDBJ databases">
        <title>Tritrichomonas musculus Genome.</title>
        <authorList>
            <person name="Alves-Ferreira E."/>
            <person name="Grigg M."/>
            <person name="Lorenzi H."/>
            <person name="Galac M."/>
        </authorList>
    </citation>
    <scope>NUCLEOTIDE SEQUENCE [LARGE SCALE GENOMIC DNA]</scope>
    <source>
        <strain evidence="1 2">EAF2021</strain>
    </source>
</reference>